<gene>
    <name evidence="1" type="ORF">EZS28_012489</name>
</gene>
<dbReference type="Proteomes" id="UP000324800">
    <property type="component" value="Unassembled WGS sequence"/>
</dbReference>
<protein>
    <submittedName>
        <fullName evidence="1">Uncharacterized protein</fullName>
    </submittedName>
</protein>
<organism evidence="1 2">
    <name type="scientific">Streblomastix strix</name>
    <dbReference type="NCBI Taxonomy" id="222440"/>
    <lineage>
        <taxon>Eukaryota</taxon>
        <taxon>Metamonada</taxon>
        <taxon>Preaxostyla</taxon>
        <taxon>Oxymonadida</taxon>
        <taxon>Streblomastigidae</taxon>
        <taxon>Streblomastix</taxon>
    </lineage>
</organism>
<name>A0A5J4WBE7_9EUKA</name>
<sequence length="168" mass="19467">MKLFHSLSRLTSYKLSIHLNQEYDLQTFAVRHNSRLCLWYIHYYGDEQDQFELVRVGHACVLFTQIGTAGGYGEEQDKEINLGLFRISLFLNELHSGRNYSSSVPPQPLLAQSSEDQIEEEGGIEEVEAQLFNKRQQYGDKIKYCAGRAKASTLNNYIKWSSIRPRWV</sequence>
<evidence type="ECO:0000313" key="1">
    <source>
        <dbReference type="EMBL" id="KAA6391986.1"/>
    </source>
</evidence>
<evidence type="ECO:0000313" key="2">
    <source>
        <dbReference type="Proteomes" id="UP000324800"/>
    </source>
</evidence>
<dbReference type="AlphaFoldDB" id="A0A5J4WBE7"/>
<comment type="caution">
    <text evidence="1">The sequence shown here is derived from an EMBL/GenBank/DDBJ whole genome shotgun (WGS) entry which is preliminary data.</text>
</comment>
<reference evidence="1 2" key="1">
    <citation type="submission" date="2019-03" db="EMBL/GenBank/DDBJ databases">
        <title>Single cell metagenomics reveals metabolic interactions within the superorganism composed of flagellate Streblomastix strix and complex community of Bacteroidetes bacteria on its surface.</title>
        <authorList>
            <person name="Treitli S.C."/>
            <person name="Kolisko M."/>
            <person name="Husnik F."/>
            <person name="Keeling P."/>
            <person name="Hampl V."/>
        </authorList>
    </citation>
    <scope>NUCLEOTIDE SEQUENCE [LARGE SCALE GENOMIC DNA]</scope>
    <source>
        <strain evidence="1">ST1C</strain>
    </source>
</reference>
<accession>A0A5J4WBE7</accession>
<dbReference type="EMBL" id="SNRW01002697">
    <property type="protein sequence ID" value="KAA6391986.1"/>
    <property type="molecule type" value="Genomic_DNA"/>
</dbReference>
<proteinExistence type="predicted"/>